<gene>
    <name evidence="1" type="ORF">EI74_0800</name>
</gene>
<dbReference type="RefSeq" id="WP_094254942.1">
    <property type="nucleotide sequence ID" value="NZ_NNCE01000008.1"/>
</dbReference>
<reference evidence="1 2" key="1">
    <citation type="submission" date="2019-03" db="EMBL/GenBank/DDBJ databases">
        <title>Genomic Encyclopedia of Archaeal and Bacterial Type Strains, Phase II (KMG-II): from individual species to whole genera.</title>
        <authorList>
            <person name="Goeker M."/>
        </authorList>
    </citation>
    <scope>NUCLEOTIDE SEQUENCE [LARGE SCALE GENOMIC DNA]</scope>
    <source>
        <strain evidence="1 2">ATCC 700618</strain>
    </source>
</reference>
<dbReference type="AlphaFoldDB" id="A0A4R6IAR0"/>
<evidence type="ECO:0000313" key="1">
    <source>
        <dbReference type="EMBL" id="TDO18982.1"/>
    </source>
</evidence>
<sequence>MKLSDSQLNKINSLKEKGVENYNLNSVLMYWLLKYAEYNHIKVEFRMRHVLDNLALKHLEYNLSKSASFPRIETFKVEINDVLIATKKNINLFIEEIIYMQTFFIPKFVSYGLIGINSNKIKLYPEFKFRLFFNISSFDTLKNYKNKYFENFSTNNEQICKIIFDDNFFKKISSIFSSEEKKLITILKDEKGIKAIINYSRTETDAIILNLKIAYIHEYDVLKKWNLKSDLILRCIHVLELLSDRFEEFL</sequence>
<keyword evidence="2" id="KW-1185">Reference proteome</keyword>
<dbReference type="Proteomes" id="UP000295518">
    <property type="component" value="Unassembled WGS sequence"/>
</dbReference>
<proteinExistence type="predicted"/>
<organism evidence="1 2">
    <name type="scientific">Mycoplasma testudineum</name>
    <dbReference type="NCBI Taxonomy" id="244584"/>
    <lineage>
        <taxon>Bacteria</taxon>
        <taxon>Bacillati</taxon>
        <taxon>Mycoplasmatota</taxon>
        <taxon>Mollicutes</taxon>
        <taxon>Mycoplasmataceae</taxon>
        <taxon>Mycoplasma</taxon>
    </lineage>
</organism>
<comment type="caution">
    <text evidence="1">The sequence shown here is derived from an EMBL/GenBank/DDBJ whole genome shotgun (WGS) entry which is preliminary data.</text>
</comment>
<name>A0A4R6IAR0_9MOLU</name>
<accession>A0A4R6IAR0</accession>
<dbReference type="EMBL" id="SNWN01000016">
    <property type="protein sequence ID" value="TDO18982.1"/>
    <property type="molecule type" value="Genomic_DNA"/>
</dbReference>
<protein>
    <submittedName>
        <fullName evidence="1">Uncharacterized protein</fullName>
    </submittedName>
</protein>
<evidence type="ECO:0000313" key="2">
    <source>
        <dbReference type="Proteomes" id="UP000295518"/>
    </source>
</evidence>